<evidence type="ECO:0000313" key="8">
    <source>
        <dbReference type="EMBL" id="WGS64439.1"/>
    </source>
</evidence>
<proteinExistence type="inferred from homology"/>
<dbReference type="SUPFAM" id="SSF48576">
    <property type="entry name" value="Terpenoid synthases"/>
    <property type="match status" value="1"/>
</dbReference>
<organism evidence="8 9">
    <name type="scientific">Marinitoga aeolica</name>
    <dbReference type="NCBI Taxonomy" id="2809031"/>
    <lineage>
        <taxon>Bacteria</taxon>
        <taxon>Thermotogati</taxon>
        <taxon>Thermotogota</taxon>
        <taxon>Thermotogae</taxon>
        <taxon>Petrotogales</taxon>
        <taxon>Petrotogaceae</taxon>
        <taxon>Marinitoga</taxon>
    </lineage>
</organism>
<dbReference type="CDD" id="cd00685">
    <property type="entry name" value="Trans_IPPS_HT"/>
    <property type="match status" value="1"/>
</dbReference>
<sequence length="285" mass="33253">MKTMKISDFKNLFDKKSHSFFESLDLSNLLKTSLEYSFFSGGKRLRPWIIYNIGRYYDIDEEKLLKIGFATEIIHTASLIHDDLPAIDNSNYRRGNMSNHKKFSEWRAILTGDLGFILPFKIFAEFDDNESRYLNAFFSETILNLIEGETLDVAFEKNIIKPTKSDIENMYRKKTSALFEFSFACSPLLLNKKEEFNSLKKAGKNFGIAFQIYDDLKDIYGNFEDVGKDLNRDENKFTFLKILSPEKAKIYANNLFSETISILLSLKFIDFIEELQKIKSLIERK</sequence>
<dbReference type="Pfam" id="PF00348">
    <property type="entry name" value="polyprenyl_synt"/>
    <property type="match status" value="1"/>
</dbReference>
<dbReference type="InterPro" id="IPR033749">
    <property type="entry name" value="Polyprenyl_synt_CS"/>
</dbReference>
<keyword evidence="4" id="KW-0479">Metal-binding</keyword>
<keyword evidence="9" id="KW-1185">Reference proteome</keyword>
<evidence type="ECO:0000313" key="9">
    <source>
        <dbReference type="Proteomes" id="UP001232493"/>
    </source>
</evidence>
<dbReference type="InterPro" id="IPR008949">
    <property type="entry name" value="Isoprenoid_synthase_dom_sf"/>
</dbReference>
<reference evidence="8 9" key="1">
    <citation type="submission" date="2021-02" db="EMBL/GenBank/DDBJ databases">
        <title>Characterization of Marinitoga sp. nov. str. BP5-C20A.</title>
        <authorList>
            <person name="Erauso G."/>
            <person name="Postec A."/>
        </authorList>
    </citation>
    <scope>NUCLEOTIDE SEQUENCE [LARGE SCALE GENOMIC DNA]</scope>
    <source>
        <strain evidence="8 9">BP5-C20A</strain>
    </source>
</reference>
<comment type="cofactor">
    <cofactor evidence="1">
        <name>Mg(2+)</name>
        <dbReference type="ChEBI" id="CHEBI:18420"/>
    </cofactor>
</comment>
<evidence type="ECO:0000256" key="1">
    <source>
        <dbReference type="ARBA" id="ARBA00001946"/>
    </source>
</evidence>
<evidence type="ECO:0000256" key="5">
    <source>
        <dbReference type="ARBA" id="ARBA00022842"/>
    </source>
</evidence>
<dbReference type="RefSeq" id="WP_280998092.1">
    <property type="nucleotide sequence ID" value="NZ_CP069362.1"/>
</dbReference>
<dbReference type="PROSITE" id="PS00444">
    <property type="entry name" value="POLYPRENYL_SYNTHASE_2"/>
    <property type="match status" value="1"/>
</dbReference>
<protein>
    <submittedName>
        <fullName evidence="8">Polyprenyl synthetase family protein</fullName>
    </submittedName>
</protein>
<keyword evidence="3 7" id="KW-0808">Transferase</keyword>
<evidence type="ECO:0000256" key="3">
    <source>
        <dbReference type="ARBA" id="ARBA00022679"/>
    </source>
</evidence>
<dbReference type="SFLD" id="SFLDS00005">
    <property type="entry name" value="Isoprenoid_Synthase_Type_I"/>
    <property type="match status" value="1"/>
</dbReference>
<evidence type="ECO:0000256" key="6">
    <source>
        <dbReference type="ARBA" id="ARBA00023229"/>
    </source>
</evidence>
<gene>
    <name evidence="8" type="ORF">JRV97_08660</name>
</gene>
<evidence type="ECO:0000256" key="7">
    <source>
        <dbReference type="RuleBase" id="RU004466"/>
    </source>
</evidence>
<keyword evidence="6" id="KW-0414">Isoprene biosynthesis</keyword>
<keyword evidence="5" id="KW-0460">Magnesium</keyword>
<evidence type="ECO:0000256" key="2">
    <source>
        <dbReference type="ARBA" id="ARBA00006706"/>
    </source>
</evidence>
<dbReference type="SFLD" id="SFLDG01017">
    <property type="entry name" value="Polyprenyl_Transferase_Like"/>
    <property type="match status" value="1"/>
</dbReference>
<dbReference type="PANTHER" id="PTHR43281:SF1">
    <property type="entry name" value="FARNESYL DIPHOSPHATE SYNTHASE"/>
    <property type="match status" value="1"/>
</dbReference>
<name>A0ABY8PP83_9BACT</name>
<dbReference type="Gene3D" id="1.10.600.10">
    <property type="entry name" value="Farnesyl Diphosphate Synthase"/>
    <property type="match status" value="1"/>
</dbReference>
<comment type="similarity">
    <text evidence="2 7">Belongs to the FPP/GGPP synthase family.</text>
</comment>
<dbReference type="EMBL" id="CP069362">
    <property type="protein sequence ID" value="WGS64439.1"/>
    <property type="molecule type" value="Genomic_DNA"/>
</dbReference>
<dbReference type="PROSITE" id="PS00723">
    <property type="entry name" value="POLYPRENYL_SYNTHASE_1"/>
    <property type="match status" value="1"/>
</dbReference>
<accession>A0ABY8PP83</accession>
<dbReference type="PANTHER" id="PTHR43281">
    <property type="entry name" value="FARNESYL DIPHOSPHATE SYNTHASE"/>
    <property type="match status" value="1"/>
</dbReference>
<evidence type="ECO:0000256" key="4">
    <source>
        <dbReference type="ARBA" id="ARBA00022723"/>
    </source>
</evidence>
<dbReference type="Proteomes" id="UP001232493">
    <property type="component" value="Chromosome"/>
</dbReference>
<dbReference type="InterPro" id="IPR000092">
    <property type="entry name" value="Polyprenyl_synt"/>
</dbReference>